<keyword evidence="2" id="KW-1185">Reference proteome</keyword>
<reference evidence="1" key="1">
    <citation type="submission" date="2013-05" db="EMBL/GenBank/DDBJ databases">
        <authorList>
            <person name="Harkins D.M."/>
            <person name="Durkin A.S."/>
            <person name="Brinkac L.M."/>
            <person name="Haft D.H."/>
            <person name="Selengut J.D."/>
            <person name="Sanka R."/>
            <person name="DePew J."/>
            <person name="Purushe J."/>
            <person name="Hartskeerl R.A."/>
            <person name="Ahmed A."/>
            <person name="van der Linden H."/>
            <person name="Goris M.G.A."/>
            <person name="Vinetz J.M."/>
            <person name="Sutton G.G."/>
            <person name="Nierman W.C."/>
            <person name="Fouts D.E."/>
        </authorList>
    </citation>
    <scope>NUCLEOTIDE SEQUENCE [LARGE SCALE GENOMIC DNA]</scope>
    <source>
        <strain evidence="1">5399</strain>
    </source>
</reference>
<evidence type="ECO:0000313" key="2">
    <source>
        <dbReference type="Proteomes" id="UP000015454"/>
    </source>
</evidence>
<name>T0FID3_9LEPT</name>
<accession>T0FID3</accession>
<protein>
    <submittedName>
        <fullName evidence="1">Uncharacterized protein</fullName>
    </submittedName>
</protein>
<dbReference type="EMBL" id="AHMO02000001">
    <property type="protein sequence ID" value="EQA47352.1"/>
    <property type="molecule type" value="Genomic_DNA"/>
</dbReference>
<evidence type="ECO:0000313" key="1">
    <source>
        <dbReference type="EMBL" id="EQA47352.1"/>
    </source>
</evidence>
<dbReference type="AlphaFoldDB" id="T0FID3"/>
<comment type="caution">
    <text evidence="1">The sequence shown here is derived from an EMBL/GenBank/DDBJ whole genome shotgun (WGS) entry which is preliminary data.</text>
</comment>
<dbReference type="Proteomes" id="UP000015454">
    <property type="component" value="Unassembled WGS sequence"/>
</dbReference>
<proteinExistence type="predicted"/>
<organism evidence="1 2">
    <name type="scientific">Leptospira broomii serovar Hurstbridge str. 5399</name>
    <dbReference type="NCBI Taxonomy" id="1049789"/>
    <lineage>
        <taxon>Bacteria</taxon>
        <taxon>Pseudomonadati</taxon>
        <taxon>Spirochaetota</taxon>
        <taxon>Spirochaetia</taxon>
        <taxon>Leptospirales</taxon>
        <taxon>Leptospiraceae</taxon>
        <taxon>Leptospira</taxon>
    </lineage>
</organism>
<sequence>MGFARSNFGGRVAVLFLPQLDFGFPGINARTKKALECVFVL</sequence>
<gene>
    <name evidence="1" type="ORF">LEP1GSC050_0005</name>
</gene>